<name>A0A4Y7K957_PAPSO</name>
<keyword evidence="5" id="KW-1185">Reference proteome</keyword>
<accession>A0A4Y7K957</accession>
<dbReference type="Gramene" id="RZC68469">
    <property type="protein sequence ID" value="RZC68469"/>
    <property type="gene ID" value="C5167_031774"/>
</dbReference>
<gene>
    <name evidence="4" type="ORF">C5167_031774</name>
</gene>
<keyword evidence="2" id="KW-0677">Repeat</keyword>
<evidence type="ECO:0000256" key="1">
    <source>
        <dbReference type="ARBA" id="ARBA00022574"/>
    </source>
</evidence>
<protein>
    <recommendedName>
        <fullName evidence="3">Small-subunit processome Utp12 domain-containing protein</fullName>
    </recommendedName>
</protein>
<dbReference type="GO" id="GO:0032040">
    <property type="term" value="C:small-subunit processome"/>
    <property type="evidence" value="ECO:0007669"/>
    <property type="project" value="TreeGrafter"/>
</dbReference>
<keyword evidence="1" id="KW-0853">WD repeat</keyword>
<dbReference type="AlphaFoldDB" id="A0A4Y7K957"/>
<proteinExistence type="predicted"/>
<evidence type="ECO:0000259" key="3">
    <source>
        <dbReference type="Pfam" id="PF04003"/>
    </source>
</evidence>
<dbReference type="OMA" id="HCIMSAK"/>
<dbReference type="InterPro" id="IPR027145">
    <property type="entry name" value="PWP2"/>
</dbReference>
<feature type="domain" description="Small-subunit processome Utp12" evidence="3">
    <location>
        <begin position="25"/>
        <end position="105"/>
    </location>
</feature>
<dbReference type="GO" id="GO:0000462">
    <property type="term" value="P:maturation of SSU-rRNA from tricistronic rRNA transcript (SSU-rRNA, 5.8S rRNA, LSU-rRNA)"/>
    <property type="evidence" value="ECO:0007669"/>
    <property type="project" value="TreeGrafter"/>
</dbReference>
<dbReference type="InterPro" id="IPR007148">
    <property type="entry name" value="SSU_processome_Utp12"/>
</dbReference>
<sequence>MFLYLVVPLSEDQHHRALLLSFRLNEDSVIKHCIMSAKPTDIPDVASSIPFRYFQRLMEALSNLLENSPYLEFILRWCQEFCKAHGHSIQENSRTLHPSLRPVEQGNY</sequence>
<dbReference type="PANTHER" id="PTHR19858">
    <property type="entry name" value="WD40 REPEAT PROTEIN"/>
    <property type="match status" value="1"/>
</dbReference>
<evidence type="ECO:0000256" key="2">
    <source>
        <dbReference type="ARBA" id="ARBA00022737"/>
    </source>
</evidence>
<dbReference type="STRING" id="3469.A0A4Y7K957"/>
<dbReference type="PANTHER" id="PTHR19858:SF0">
    <property type="entry name" value="PERIODIC TRYPTOPHAN PROTEIN 2 HOMOLOG"/>
    <property type="match status" value="1"/>
</dbReference>
<evidence type="ECO:0000313" key="4">
    <source>
        <dbReference type="EMBL" id="RZC68469.1"/>
    </source>
</evidence>
<reference evidence="4 5" key="1">
    <citation type="journal article" date="2018" name="Science">
        <title>The opium poppy genome and morphinan production.</title>
        <authorList>
            <person name="Guo L."/>
            <person name="Winzer T."/>
            <person name="Yang X."/>
            <person name="Li Y."/>
            <person name="Ning Z."/>
            <person name="He Z."/>
            <person name="Teodor R."/>
            <person name="Lu Y."/>
            <person name="Bowser T.A."/>
            <person name="Graham I.A."/>
            <person name="Ye K."/>
        </authorList>
    </citation>
    <scope>NUCLEOTIDE SEQUENCE [LARGE SCALE GENOMIC DNA]</scope>
    <source>
        <strain evidence="5">cv. HN1</strain>
        <tissue evidence="4">Leaves</tissue>
    </source>
</reference>
<organism evidence="4 5">
    <name type="scientific">Papaver somniferum</name>
    <name type="common">Opium poppy</name>
    <dbReference type="NCBI Taxonomy" id="3469"/>
    <lineage>
        <taxon>Eukaryota</taxon>
        <taxon>Viridiplantae</taxon>
        <taxon>Streptophyta</taxon>
        <taxon>Embryophyta</taxon>
        <taxon>Tracheophyta</taxon>
        <taxon>Spermatophyta</taxon>
        <taxon>Magnoliopsida</taxon>
        <taxon>Ranunculales</taxon>
        <taxon>Papaveraceae</taxon>
        <taxon>Papaveroideae</taxon>
        <taxon>Papaver</taxon>
    </lineage>
</organism>
<dbReference type="EMBL" id="CM010721">
    <property type="protein sequence ID" value="RZC68469.1"/>
    <property type="molecule type" value="Genomic_DNA"/>
</dbReference>
<dbReference type="Pfam" id="PF04003">
    <property type="entry name" value="Utp12"/>
    <property type="match status" value="1"/>
</dbReference>
<evidence type="ECO:0000313" key="5">
    <source>
        <dbReference type="Proteomes" id="UP000316621"/>
    </source>
</evidence>
<dbReference type="GO" id="GO:0000028">
    <property type="term" value="P:ribosomal small subunit assembly"/>
    <property type="evidence" value="ECO:0007669"/>
    <property type="project" value="TreeGrafter"/>
</dbReference>
<dbReference type="Proteomes" id="UP000316621">
    <property type="component" value="Chromosome 7"/>
</dbReference>
<dbReference type="GO" id="GO:0034388">
    <property type="term" value="C:Pwp2p-containing subcomplex of 90S preribosome"/>
    <property type="evidence" value="ECO:0007669"/>
    <property type="project" value="TreeGrafter"/>
</dbReference>